<evidence type="ECO:0000313" key="4">
    <source>
        <dbReference type="EMBL" id="QOW61926.1"/>
    </source>
</evidence>
<dbReference type="Proteomes" id="UP000593915">
    <property type="component" value="Chromosome"/>
</dbReference>
<dbReference type="Pfam" id="PF18809">
    <property type="entry name" value="PBECR1"/>
    <property type="match status" value="1"/>
</dbReference>
<dbReference type="Pfam" id="PF18760">
    <property type="entry name" value="ART-PolyVal"/>
    <property type="match status" value="1"/>
</dbReference>
<dbReference type="RefSeq" id="WP_194077436.1">
    <property type="nucleotide sequence ID" value="NZ_CP061839.1"/>
</dbReference>
<accession>A0A7S7AXT6</accession>
<gene>
    <name evidence="4" type="ORF">IFE08_06190</name>
</gene>
<reference evidence="4 5" key="1">
    <citation type="submission" date="2020-09" db="EMBL/GenBank/DDBJ databases">
        <title>Characterization of Treponema spp. from bovine digital dermatitis in Korea.</title>
        <authorList>
            <person name="Espiritu H.M."/>
            <person name="Cho Y.I."/>
            <person name="Mamuad L."/>
        </authorList>
    </citation>
    <scope>NUCLEOTIDE SEQUENCE [LARGE SCALE GENOMIC DNA]</scope>
    <source>
        <strain evidence="4 5">KS1</strain>
    </source>
</reference>
<dbReference type="InterPro" id="IPR049522">
    <property type="entry name" value="ART-PolyVal_dom"/>
</dbReference>
<evidence type="ECO:0000259" key="3">
    <source>
        <dbReference type="Pfam" id="PF18819"/>
    </source>
</evidence>
<proteinExistence type="predicted"/>
<protein>
    <recommendedName>
        <fullName evidence="6">Phage-Barnase-EndoU-ColicinE5/D-RelE-like nuclease domain-containing protein</fullName>
    </recommendedName>
</protein>
<dbReference type="Pfam" id="PF18819">
    <property type="entry name" value="MuF_C"/>
    <property type="match status" value="1"/>
</dbReference>
<dbReference type="AlphaFoldDB" id="A0A7S7AXT6"/>
<name>A0A7S7AXT6_9SPIR</name>
<dbReference type="EMBL" id="CP061839">
    <property type="protein sequence ID" value="QOW61926.1"/>
    <property type="molecule type" value="Genomic_DNA"/>
</dbReference>
<dbReference type="InterPro" id="IPR041131">
    <property type="entry name" value="MuF_C"/>
</dbReference>
<sequence>MKGDLLIKAEAAFNVEGGKWTRADEEAFARGFEQYLKEGTAPTEELKTVFQKAAEFLARIYKSLQELLHINDDIRKVYDELLGGEKSVLREAADTVENTTALKNKSIKEFGYNYSEYYHKGIEAIEKVLKEQTGQVVGAFYREDIGDIDVVYGNEKIGLKKIINKHLSDFEPFGKDEKGVINGINEIVNNGKLTERNGVATITYGKDGRSFRVGLSKGWNGKGENQWIITAYEENTGSGKGKTLSAVADFNSSQTPEETATVTGTISENAETVNSEKQQKSKIDEAYDKAAEAARLANEESIKQAEADKKDSGDILFQTEVTKEELNEIEDVRKKYEGTEQWLKAPDGSDSNLNEKQWLQVRTDSFKKWFGDWESDSENKVLDDNGEPLVVYHGSPEILGDVFEQGHSFYGGNLGHWFTTVETAARDYAFNIETGNYGDVKAVFLKTNKIIDLLPLGARCTSKEFCELMNDYGFDFGRGSNKTYRTNELYQKYQNDILPNISYGCIRMIDVGHTYVVKGGNQIKSATDNTGSFDPDNYSILFQTAPLTEEEKAFKETAAQYRKDINRYFAGEMKSNETVTVCKTTPTILRAVGFEDKPITVSGATLKHITDKHKDITQDILSSLPEQLLNPVAVFKSQNKDKPNSRLIFTEHFVNGKPVIAALEMNYEDKHGTINSIRSVYERDITAKSGWNVLQGWIDSGNLLYVDDKRVDEWSAITGVSFPLEAFSKLNPSSSIIGENAGNVNTVLTKSSIIGDNADALYLKAEKEFYDEVTAAETKQEVKENLEKIIVGKDVTEAEHLFYLFVHR</sequence>
<dbReference type="InterPro" id="IPR041092">
    <property type="entry name" value="PBECR1"/>
</dbReference>
<feature type="domain" description="Phage MuF C-terminal" evidence="3">
    <location>
        <begin position="607"/>
        <end position="713"/>
    </location>
</feature>
<evidence type="ECO:0000259" key="2">
    <source>
        <dbReference type="Pfam" id="PF18809"/>
    </source>
</evidence>
<feature type="domain" description="Phage-Barnase-EndoU-ColicinE5/D-RelE-like nuclease" evidence="2">
    <location>
        <begin position="139"/>
        <end position="236"/>
    </location>
</feature>
<evidence type="ECO:0000259" key="1">
    <source>
        <dbReference type="Pfam" id="PF18760"/>
    </source>
</evidence>
<feature type="domain" description="ART-PolyVal-like" evidence="1">
    <location>
        <begin position="383"/>
        <end position="533"/>
    </location>
</feature>
<evidence type="ECO:0008006" key="6">
    <source>
        <dbReference type="Google" id="ProtNLM"/>
    </source>
</evidence>
<organism evidence="4 5">
    <name type="scientific">Treponema pedis</name>
    <dbReference type="NCBI Taxonomy" id="409322"/>
    <lineage>
        <taxon>Bacteria</taxon>
        <taxon>Pseudomonadati</taxon>
        <taxon>Spirochaetota</taxon>
        <taxon>Spirochaetia</taxon>
        <taxon>Spirochaetales</taxon>
        <taxon>Treponemataceae</taxon>
        <taxon>Treponema</taxon>
    </lineage>
</organism>
<evidence type="ECO:0000313" key="5">
    <source>
        <dbReference type="Proteomes" id="UP000593915"/>
    </source>
</evidence>